<name>A0ABM4CFT3_HYDVU</name>
<dbReference type="SUPFAM" id="SSF47672">
    <property type="entry name" value="Transferrin receptor-like dimerisation domain"/>
    <property type="match status" value="1"/>
</dbReference>
<organism evidence="6 7">
    <name type="scientific">Hydra vulgaris</name>
    <name type="common">Hydra</name>
    <name type="synonym">Hydra attenuata</name>
    <dbReference type="NCBI Taxonomy" id="6087"/>
    <lineage>
        <taxon>Eukaryota</taxon>
        <taxon>Metazoa</taxon>
        <taxon>Cnidaria</taxon>
        <taxon>Hydrozoa</taxon>
        <taxon>Hydroidolina</taxon>
        <taxon>Anthoathecata</taxon>
        <taxon>Aplanulata</taxon>
        <taxon>Hydridae</taxon>
        <taxon>Hydra</taxon>
    </lineage>
</organism>
<gene>
    <name evidence="7" type="primary">LOC100207461</name>
</gene>
<dbReference type="Gene3D" id="3.40.630.10">
    <property type="entry name" value="Zn peptidases"/>
    <property type="match status" value="1"/>
</dbReference>
<dbReference type="InterPro" id="IPR046450">
    <property type="entry name" value="PA_dom_sf"/>
</dbReference>
<proteinExistence type="inferred from homology"/>
<evidence type="ECO:0000259" key="4">
    <source>
        <dbReference type="Pfam" id="PF04253"/>
    </source>
</evidence>
<feature type="domain" description="Transferrin receptor-like dimerisation" evidence="4">
    <location>
        <begin position="608"/>
        <end position="733"/>
    </location>
</feature>
<keyword evidence="6" id="KW-1185">Reference proteome</keyword>
<protein>
    <submittedName>
        <fullName evidence="7">N-acetylated-alpha-linked acidic dipeptidase 2 isoform X3</fullName>
    </submittedName>
</protein>
<evidence type="ECO:0000256" key="1">
    <source>
        <dbReference type="ARBA" id="ARBA00005634"/>
    </source>
</evidence>
<dbReference type="GeneID" id="100207461"/>
<feature type="domain" description="PA" evidence="3">
    <location>
        <begin position="181"/>
        <end position="262"/>
    </location>
</feature>
<dbReference type="Pfam" id="PF04389">
    <property type="entry name" value="Peptidase_M28"/>
    <property type="match status" value="1"/>
</dbReference>
<keyword evidence="2" id="KW-0472">Membrane</keyword>
<evidence type="ECO:0000313" key="7">
    <source>
        <dbReference type="RefSeq" id="XP_065660577.1"/>
    </source>
</evidence>
<dbReference type="Pfam" id="PF04253">
    <property type="entry name" value="TFR_dimer"/>
    <property type="match status" value="1"/>
</dbReference>
<dbReference type="Pfam" id="PF02225">
    <property type="entry name" value="PA"/>
    <property type="match status" value="1"/>
</dbReference>
<dbReference type="SUPFAM" id="SSF52025">
    <property type="entry name" value="PA domain"/>
    <property type="match status" value="1"/>
</dbReference>
<keyword evidence="2" id="KW-0812">Transmembrane</keyword>
<evidence type="ECO:0000313" key="6">
    <source>
        <dbReference type="Proteomes" id="UP001652625"/>
    </source>
</evidence>
<dbReference type="InterPro" id="IPR007484">
    <property type="entry name" value="Peptidase_M28"/>
</dbReference>
<dbReference type="RefSeq" id="XP_065660577.1">
    <property type="nucleotide sequence ID" value="XM_065804505.1"/>
</dbReference>
<keyword evidence="2" id="KW-1133">Transmembrane helix</keyword>
<dbReference type="InterPro" id="IPR003137">
    <property type="entry name" value="PA_domain"/>
</dbReference>
<comment type="similarity">
    <text evidence="1">Belongs to the peptidase M28 family. M28B subfamily.</text>
</comment>
<dbReference type="InterPro" id="IPR039373">
    <property type="entry name" value="Peptidase_M28B"/>
</dbReference>
<reference evidence="7" key="1">
    <citation type="submission" date="2025-08" db="UniProtKB">
        <authorList>
            <consortium name="RefSeq"/>
        </authorList>
    </citation>
    <scope>IDENTIFICATION</scope>
</reference>
<sequence>MKKFRTFENDQVSLEDNSKKSALKKKVFLILLSLFVVVLSFVLGYIARRATFACDNKKTSNNKNHREKIYQDIVSSIDTNKIKENLRFYAGMPHLASFERNNLLGEDIYKRFIMNGFKAEKVSYDVLLSLPSSEKVNVVSIYDLNGTLLFKTNVSNENLTGIVPPFNAYSPKGNVEAEPIYLNYGRVEDFEKLKDLGVNCSGKIVIVRYGKNARGSKVELAEKYGAVGVVIYSDPEDSGPVNDDELFPKSKWLPRNGVQRGTIKYSYGDPLTDGYPAKDWVYRLEPENAGLPKIPTQPISAYDALDIMKEMDGVVVPKDWRGKLNITDYRLTGSKIVKIEVYNENVIRTITNVIGTIEGSVEPDRYVMLGNHRDAWAFGAVDSSSGTSIMMEMARVIGEMLKKGWLPRRTIKLMSWDGEEHGLLGSNEYVEEFLHDLRNHGVAYLNLDPAIFGNESLLAIGSGLVRDIIWESAKKVVYPDSKQTVYERMLNFNPDEEKKFPKYGGLTSASDYTPFYCLAGVTSANFKFGSGETFTTYHTEYDTLEWIENYADPGYKAHLAYSQVLAHILLRISDLPLIPFDAVVLSEILKEKSSNLITDIVQKDSTFNTSHLRNAVNKFEASSIEFKKLLKDKHQSTNIDQSQLSLRIVNDVIMQIEKLFLRDNGLPGREKIKNYIAAPAATNKYGSSMFPSILDSLYQIKFPLSANYTKEWNVVKKEVSLVTLTIEACANWIKRGVYILSQTKQSLG</sequence>
<accession>A0ABM4CFT3</accession>
<dbReference type="InterPro" id="IPR036757">
    <property type="entry name" value="TFR-like_dimer_dom_sf"/>
</dbReference>
<evidence type="ECO:0000256" key="2">
    <source>
        <dbReference type="SAM" id="Phobius"/>
    </source>
</evidence>
<feature type="transmembrane region" description="Helical" evidence="2">
    <location>
        <begin position="27"/>
        <end position="47"/>
    </location>
</feature>
<dbReference type="Proteomes" id="UP001652625">
    <property type="component" value="Chromosome 09"/>
</dbReference>
<evidence type="ECO:0000259" key="5">
    <source>
        <dbReference type="Pfam" id="PF04389"/>
    </source>
</evidence>
<dbReference type="InterPro" id="IPR007365">
    <property type="entry name" value="TFR-like_dimer_dom"/>
</dbReference>
<dbReference type="PANTHER" id="PTHR10404:SF46">
    <property type="entry name" value="VACUOLAR PROTEIN SORTING-ASSOCIATED PROTEIN 70"/>
    <property type="match status" value="1"/>
</dbReference>
<evidence type="ECO:0000259" key="3">
    <source>
        <dbReference type="Pfam" id="PF02225"/>
    </source>
</evidence>
<feature type="domain" description="Peptidase M28" evidence="5">
    <location>
        <begin position="352"/>
        <end position="548"/>
    </location>
</feature>
<dbReference type="Gene3D" id="3.50.30.30">
    <property type="match status" value="1"/>
</dbReference>
<dbReference type="PANTHER" id="PTHR10404">
    <property type="entry name" value="N-ACETYLATED-ALPHA-LINKED ACIDIC DIPEPTIDASE"/>
    <property type="match status" value="1"/>
</dbReference>
<dbReference type="CDD" id="cd02121">
    <property type="entry name" value="PA_GCPII_like"/>
    <property type="match status" value="1"/>
</dbReference>
<dbReference type="CDD" id="cd08022">
    <property type="entry name" value="M28_PSMA_like"/>
    <property type="match status" value="1"/>
</dbReference>
<dbReference type="Gene3D" id="1.20.930.40">
    <property type="entry name" value="Transferrin receptor-like, dimerisation domain"/>
    <property type="match status" value="1"/>
</dbReference>
<dbReference type="SUPFAM" id="SSF53187">
    <property type="entry name" value="Zn-dependent exopeptidases"/>
    <property type="match status" value="1"/>
</dbReference>